<comment type="caution">
    <text evidence="2">The sequence shown here is derived from an EMBL/GenBank/DDBJ whole genome shotgun (WGS) entry which is preliminary data.</text>
</comment>
<organism evidence="2 3">
    <name type="scientific">Immersiella caudata</name>
    <dbReference type="NCBI Taxonomy" id="314043"/>
    <lineage>
        <taxon>Eukaryota</taxon>
        <taxon>Fungi</taxon>
        <taxon>Dikarya</taxon>
        <taxon>Ascomycota</taxon>
        <taxon>Pezizomycotina</taxon>
        <taxon>Sordariomycetes</taxon>
        <taxon>Sordariomycetidae</taxon>
        <taxon>Sordariales</taxon>
        <taxon>Lasiosphaeriaceae</taxon>
        <taxon>Immersiella</taxon>
    </lineage>
</organism>
<reference evidence="2" key="1">
    <citation type="submission" date="2023-06" db="EMBL/GenBank/DDBJ databases">
        <title>Genome-scale phylogeny and comparative genomics of the fungal order Sordariales.</title>
        <authorList>
            <consortium name="Lawrence Berkeley National Laboratory"/>
            <person name="Hensen N."/>
            <person name="Bonometti L."/>
            <person name="Westerberg I."/>
            <person name="Brannstrom I.O."/>
            <person name="Guillou S."/>
            <person name="Cros-Aarteil S."/>
            <person name="Calhoun S."/>
            <person name="Haridas S."/>
            <person name="Kuo A."/>
            <person name="Mondo S."/>
            <person name="Pangilinan J."/>
            <person name="Riley R."/>
            <person name="Labutti K."/>
            <person name="Andreopoulos B."/>
            <person name="Lipzen A."/>
            <person name="Chen C."/>
            <person name="Yanf M."/>
            <person name="Daum C."/>
            <person name="Ng V."/>
            <person name="Clum A."/>
            <person name="Steindorff A."/>
            <person name="Ohm R."/>
            <person name="Martin F."/>
            <person name="Silar P."/>
            <person name="Natvig D."/>
            <person name="Lalanne C."/>
            <person name="Gautier V."/>
            <person name="Ament-Velasquez S.L."/>
            <person name="Kruys A."/>
            <person name="Hutchinson M.I."/>
            <person name="Powell A.J."/>
            <person name="Barry K."/>
            <person name="Miller A.N."/>
            <person name="Grigoriev I.V."/>
            <person name="Debuchy R."/>
            <person name="Gladieux P."/>
            <person name="Thoren M.H."/>
            <person name="Johannesson H."/>
        </authorList>
    </citation>
    <scope>NUCLEOTIDE SEQUENCE</scope>
    <source>
        <strain evidence="2">CBS 606.72</strain>
    </source>
</reference>
<keyword evidence="3" id="KW-1185">Reference proteome</keyword>
<gene>
    <name evidence="2" type="ORF">B0T14DRAFT_571823</name>
</gene>
<name>A0AA39WCX5_9PEZI</name>
<feature type="region of interest" description="Disordered" evidence="1">
    <location>
        <begin position="44"/>
        <end position="66"/>
    </location>
</feature>
<dbReference type="EMBL" id="JAULSU010000007">
    <property type="protein sequence ID" value="KAK0611981.1"/>
    <property type="molecule type" value="Genomic_DNA"/>
</dbReference>
<sequence>MAAPLRDQDAAALAATFDREAWLPKPLEVAEEILRGVLAKIEEPFPTPTTAPSLELSGNDEGGESNGNRYTEARFEVPAIIVSTPSVTPPLGARKGRHTGRARENPESYITRGTLNHADVQGRDYIIYAGPFGNRHYYVLRCDLMQGGTCHHFFKKPIQDERRAAIHLARPSPYEPRPPATTLNPTTASVRRMRCSPRLDRTVSFIGLYSSTLEGLILAIVSMPYPKGTQQCDTMNHNWALDNKR</sequence>
<evidence type="ECO:0000313" key="2">
    <source>
        <dbReference type="EMBL" id="KAK0611981.1"/>
    </source>
</evidence>
<dbReference type="Proteomes" id="UP001175000">
    <property type="component" value="Unassembled WGS sequence"/>
</dbReference>
<evidence type="ECO:0000313" key="3">
    <source>
        <dbReference type="Proteomes" id="UP001175000"/>
    </source>
</evidence>
<proteinExistence type="predicted"/>
<accession>A0AA39WCX5</accession>
<dbReference type="AlphaFoldDB" id="A0AA39WCX5"/>
<evidence type="ECO:0000256" key="1">
    <source>
        <dbReference type="SAM" id="MobiDB-lite"/>
    </source>
</evidence>
<protein>
    <submittedName>
        <fullName evidence="2">Uncharacterized protein</fullName>
    </submittedName>
</protein>